<sequence length="636" mass="69436">MKPKFRRDVTYYRQDNGVAFHREGRWFQLDGPGLFEALERLTPRLDGTRELAELVAGMPPAAEHKLRRLIQILHKNSLLVDAADELPHTLPAALVLAFEAEIAFLDSHFGSGAARFQHLREQSVLVVGDPDFTPGQAVAFAQLGVRCTAVYPAPPPEACRWIEEALSDLRGRDPEVSITVGADLTVALQDADIVVVAPLSTAPAGYADVTTLLLNRSVWMMPIMVAGDEAWLGPIVRPSHTWIDWWAQLDPQFSEWGAADQPPSSEYWSPHTAGYLANVAAYDMMRWVCGSDEDRGKPHTLNVELETFRVNTLNLESLATTTTEYRDSADARQVRLEGLLHRPSLAPEHFARAAVSLIGDRGHVTEFGELNLTQLPLHVIKAQLGQGGPAVYGSGLSGAEARVKCMRRAIEHLQHRRFVQAEGPALMADVLSGDLLDCAPDLIDGTLVTASGDTWAQAEERALLRLYLTETLGGASPSLIRDMQPLDDPDARRLVRMLDLGDQDVQLWLCPNGLALPLSLVSLNGVMVSAAVAATLTEARRDSLMDAVQHLQARTSGEREYEPPRVTFGPVGDWASGPQEAAGDLRRRVAAALARRGRRCVTTPACTGPQLLSVLPFVAHAALLTSRPAGRMQVAR</sequence>
<evidence type="ECO:0008006" key="4">
    <source>
        <dbReference type="Google" id="ProtNLM"/>
    </source>
</evidence>
<feature type="region of interest" description="Disordered" evidence="1">
    <location>
        <begin position="555"/>
        <end position="579"/>
    </location>
</feature>
<dbReference type="EMBL" id="BMOE01000002">
    <property type="protein sequence ID" value="GGJ67239.1"/>
    <property type="molecule type" value="Genomic_DNA"/>
</dbReference>
<organism evidence="2 3">
    <name type="scientific">Deinococcus aquiradiocola</name>
    <dbReference type="NCBI Taxonomy" id="393059"/>
    <lineage>
        <taxon>Bacteria</taxon>
        <taxon>Thermotogati</taxon>
        <taxon>Deinococcota</taxon>
        <taxon>Deinococci</taxon>
        <taxon>Deinococcales</taxon>
        <taxon>Deinococcaceae</taxon>
        <taxon>Deinococcus</taxon>
    </lineage>
</organism>
<evidence type="ECO:0000256" key="1">
    <source>
        <dbReference type="SAM" id="MobiDB-lite"/>
    </source>
</evidence>
<protein>
    <recommendedName>
        <fullName evidence="4">YcaO domain-containing protein</fullName>
    </recommendedName>
</protein>
<evidence type="ECO:0000313" key="3">
    <source>
        <dbReference type="Proteomes" id="UP000635726"/>
    </source>
</evidence>
<reference evidence="2" key="1">
    <citation type="journal article" date="2014" name="Int. J. Syst. Evol. Microbiol.">
        <title>Complete genome sequence of Corynebacterium casei LMG S-19264T (=DSM 44701T), isolated from a smear-ripened cheese.</title>
        <authorList>
            <consortium name="US DOE Joint Genome Institute (JGI-PGF)"/>
            <person name="Walter F."/>
            <person name="Albersmeier A."/>
            <person name="Kalinowski J."/>
            <person name="Ruckert C."/>
        </authorList>
    </citation>
    <scope>NUCLEOTIDE SEQUENCE</scope>
    <source>
        <strain evidence="2">JCM 14371</strain>
    </source>
</reference>
<evidence type="ECO:0000313" key="2">
    <source>
        <dbReference type="EMBL" id="GGJ67239.1"/>
    </source>
</evidence>
<dbReference type="AlphaFoldDB" id="A0A917ULR0"/>
<dbReference type="Gene3D" id="3.90.930.60">
    <property type="match status" value="1"/>
</dbReference>
<dbReference type="RefSeq" id="WP_188961110.1">
    <property type="nucleotide sequence ID" value="NZ_BMOE01000002.1"/>
</dbReference>
<reference evidence="2" key="2">
    <citation type="submission" date="2020-09" db="EMBL/GenBank/DDBJ databases">
        <authorList>
            <person name="Sun Q."/>
            <person name="Ohkuma M."/>
        </authorList>
    </citation>
    <scope>NUCLEOTIDE SEQUENCE</scope>
    <source>
        <strain evidence="2">JCM 14371</strain>
    </source>
</reference>
<dbReference type="Proteomes" id="UP000635726">
    <property type="component" value="Unassembled WGS sequence"/>
</dbReference>
<dbReference type="Gene3D" id="3.40.50.720">
    <property type="entry name" value="NAD(P)-binding Rossmann-like Domain"/>
    <property type="match status" value="1"/>
</dbReference>
<keyword evidence="3" id="KW-1185">Reference proteome</keyword>
<accession>A0A917ULR0</accession>
<comment type="caution">
    <text evidence="2">The sequence shown here is derived from an EMBL/GenBank/DDBJ whole genome shotgun (WGS) entry which is preliminary data.</text>
</comment>
<gene>
    <name evidence="2" type="ORF">GCM10008939_09380</name>
</gene>
<name>A0A917ULR0_9DEIO</name>
<proteinExistence type="predicted"/>